<dbReference type="Proteomes" id="UP001626550">
    <property type="component" value="Unassembled WGS sequence"/>
</dbReference>
<dbReference type="Pfam" id="PF07714">
    <property type="entry name" value="PK_Tyr_Ser-Thr"/>
    <property type="match status" value="1"/>
</dbReference>
<comment type="caution">
    <text evidence="2">The sequence shown here is derived from an EMBL/GenBank/DDBJ whole genome shotgun (WGS) entry which is preliminary data.</text>
</comment>
<dbReference type="InterPro" id="IPR050122">
    <property type="entry name" value="RTK"/>
</dbReference>
<gene>
    <name evidence="2" type="ORF">Ciccas_000564</name>
</gene>
<dbReference type="InterPro" id="IPR020635">
    <property type="entry name" value="Tyr_kinase_cat_dom"/>
</dbReference>
<dbReference type="InterPro" id="IPR008266">
    <property type="entry name" value="Tyr_kinase_AS"/>
</dbReference>
<accession>A0ABD2QMJ4</accession>
<sequence length="168" mass="19431">MIYVSSKNLVHRDLRAQNVLVNRSRQVKIADFGLTNYATNANQVEQRMKVKFPVKWTAPESQGTHNYTEKSDIWSFAVMIFEVMTHGQTPYPDYKGEKLNTLKNDIINGFRMPKPIECSDHVYNFMLDCWNLDPEKRPSFIETGTFFETLTADSEIDYCDADTDSVTL</sequence>
<dbReference type="InterPro" id="IPR001245">
    <property type="entry name" value="Ser-Thr/Tyr_kinase_cat_dom"/>
</dbReference>
<dbReference type="PANTHER" id="PTHR24416:SF611">
    <property type="entry name" value="TYROSINE-PROTEIN KINASE TRANSMEMBRANE RECEPTOR ROR"/>
    <property type="match status" value="1"/>
</dbReference>
<organism evidence="2 3">
    <name type="scientific">Cichlidogyrus casuarinus</name>
    <dbReference type="NCBI Taxonomy" id="1844966"/>
    <lineage>
        <taxon>Eukaryota</taxon>
        <taxon>Metazoa</taxon>
        <taxon>Spiralia</taxon>
        <taxon>Lophotrochozoa</taxon>
        <taxon>Platyhelminthes</taxon>
        <taxon>Monogenea</taxon>
        <taxon>Monopisthocotylea</taxon>
        <taxon>Dactylogyridea</taxon>
        <taxon>Ancyrocephalidae</taxon>
        <taxon>Cichlidogyrus</taxon>
    </lineage>
</organism>
<dbReference type="SUPFAM" id="SSF56112">
    <property type="entry name" value="Protein kinase-like (PK-like)"/>
    <property type="match status" value="1"/>
</dbReference>
<feature type="domain" description="Protein kinase" evidence="1">
    <location>
        <begin position="1"/>
        <end position="147"/>
    </location>
</feature>
<dbReference type="Gene3D" id="1.10.510.10">
    <property type="entry name" value="Transferase(Phosphotransferase) domain 1"/>
    <property type="match status" value="1"/>
</dbReference>
<dbReference type="AlphaFoldDB" id="A0ABD2QMJ4"/>
<dbReference type="EMBL" id="JBJKFK010000032">
    <property type="protein sequence ID" value="KAL3320753.1"/>
    <property type="molecule type" value="Genomic_DNA"/>
</dbReference>
<proteinExistence type="predicted"/>
<keyword evidence="3" id="KW-1185">Reference proteome</keyword>
<dbReference type="PROSITE" id="PS00109">
    <property type="entry name" value="PROTEIN_KINASE_TYR"/>
    <property type="match status" value="1"/>
</dbReference>
<dbReference type="PRINTS" id="PR00109">
    <property type="entry name" value="TYRKINASE"/>
</dbReference>
<name>A0ABD2QMJ4_9PLAT</name>
<evidence type="ECO:0000259" key="1">
    <source>
        <dbReference type="PROSITE" id="PS50011"/>
    </source>
</evidence>
<protein>
    <recommendedName>
        <fullName evidence="1">Protein kinase domain-containing protein</fullName>
    </recommendedName>
</protein>
<evidence type="ECO:0000313" key="2">
    <source>
        <dbReference type="EMBL" id="KAL3320753.1"/>
    </source>
</evidence>
<dbReference type="PROSITE" id="PS50011">
    <property type="entry name" value="PROTEIN_KINASE_DOM"/>
    <property type="match status" value="1"/>
</dbReference>
<reference evidence="2 3" key="1">
    <citation type="submission" date="2024-11" db="EMBL/GenBank/DDBJ databases">
        <title>Adaptive evolution of stress response genes in parasites aligns with host niche diversity.</title>
        <authorList>
            <person name="Hahn C."/>
            <person name="Resl P."/>
        </authorList>
    </citation>
    <scope>NUCLEOTIDE SEQUENCE [LARGE SCALE GENOMIC DNA]</scope>
    <source>
        <strain evidence="2">EGGRZ-B1_66</strain>
        <tissue evidence="2">Body</tissue>
    </source>
</reference>
<dbReference type="SMART" id="SM00219">
    <property type="entry name" value="TyrKc"/>
    <property type="match status" value="1"/>
</dbReference>
<evidence type="ECO:0000313" key="3">
    <source>
        <dbReference type="Proteomes" id="UP001626550"/>
    </source>
</evidence>
<dbReference type="InterPro" id="IPR000719">
    <property type="entry name" value="Prot_kinase_dom"/>
</dbReference>
<dbReference type="PANTHER" id="PTHR24416">
    <property type="entry name" value="TYROSINE-PROTEIN KINASE RECEPTOR"/>
    <property type="match status" value="1"/>
</dbReference>
<dbReference type="InterPro" id="IPR011009">
    <property type="entry name" value="Kinase-like_dom_sf"/>
</dbReference>